<gene>
    <name evidence="9" type="ORF">DCC81_23160</name>
</gene>
<evidence type="ECO:0000256" key="2">
    <source>
        <dbReference type="ARBA" id="ARBA00022475"/>
    </source>
</evidence>
<evidence type="ECO:0000256" key="3">
    <source>
        <dbReference type="ARBA" id="ARBA00022519"/>
    </source>
</evidence>
<dbReference type="EMBL" id="QCYK01000003">
    <property type="protein sequence ID" value="PUZ23291.1"/>
    <property type="molecule type" value="Genomic_DNA"/>
</dbReference>
<organism evidence="9 10">
    <name type="scientific">Chitinophaga parva</name>
    <dbReference type="NCBI Taxonomy" id="2169414"/>
    <lineage>
        <taxon>Bacteria</taxon>
        <taxon>Pseudomonadati</taxon>
        <taxon>Bacteroidota</taxon>
        <taxon>Chitinophagia</taxon>
        <taxon>Chitinophagales</taxon>
        <taxon>Chitinophagaceae</taxon>
        <taxon>Chitinophaga</taxon>
    </lineage>
</organism>
<keyword evidence="2" id="KW-1003">Cell membrane</keyword>
<evidence type="ECO:0000259" key="8">
    <source>
        <dbReference type="Pfam" id="PF01694"/>
    </source>
</evidence>
<keyword evidence="9" id="KW-0645">Protease</keyword>
<evidence type="ECO:0000313" key="9">
    <source>
        <dbReference type="EMBL" id="PUZ23291.1"/>
    </source>
</evidence>
<keyword evidence="5 7" id="KW-1133">Transmembrane helix</keyword>
<evidence type="ECO:0000256" key="1">
    <source>
        <dbReference type="ARBA" id="ARBA00004141"/>
    </source>
</evidence>
<dbReference type="InterPro" id="IPR022764">
    <property type="entry name" value="Peptidase_S54_rhomboid_dom"/>
</dbReference>
<evidence type="ECO:0000256" key="6">
    <source>
        <dbReference type="ARBA" id="ARBA00023136"/>
    </source>
</evidence>
<comment type="caution">
    <text evidence="9">The sequence shown here is derived from an EMBL/GenBank/DDBJ whole genome shotgun (WGS) entry which is preliminary data.</text>
</comment>
<dbReference type="Gene3D" id="1.20.1540.10">
    <property type="entry name" value="Rhomboid-like"/>
    <property type="match status" value="1"/>
</dbReference>
<dbReference type="SUPFAM" id="SSF144091">
    <property type="entry name" value="Rhomboid-like"/>
    <property type="match status" value="1"/>
</dbReference>
<feature type="transmembrane region" description="Helical" evidence="7">
    <location>
        <begin position="43"/>
        <end position="67"/>
    </location>
</feature>
<dbReference type="OrthoDB" id="9807874at2"/>
<evidence type="ECO:0000256" key="5">
    <source>
        <dbReference type="ARBA" id="ARBA00022989"/>
    </source>
</evidence>
<dbReference type="PANTHER" id="PTHR43066:SF26">
    <property type="entry name" value="RHOMBOID PROTEASE GLPG"/>
    <property type="match status" value="1"/>
</dbReference>
<dbReference type="GO" id="GO:0016020">
    <property type="term" value="C:membrane"/>
    <property type="evidence" value="ECO:0007669"/>
    <property type="project" value="UniProtKB-SubCell"/>
</dbReference>
<keyword evidence="3" id="KW-0997">Cell inner membrane</keyword>
<reference evidence="9 10" key="1">
    <citation type="submission" date="2018-04" db="EMBL/GenBank/DDBJ databases">
        <title>Chitinophaga fuyangensis sp. nov., isolated from soil in a chemical factory.</title>
        <authorList>
            <person name="Chen K."/>
        </authorList>
    </citation>
    <scope>NUCLEOTIDE SEQUENCE [LARGE SCALE GENOMIC DNA]</scope>
    <source>
        <strain evidence="9 10">LY-1</strain>
    </source>
</reference>
<dbReference type="PANTHER" id="PTHR43066">
    <property type="entry name" value="RHOMBOID-RELATED PROTEIN"/>
    <property type="match status" value="1"/>
</dbReference>
<keyword evidence="6 7" id="KW-0472">Membrane</keyword>
<dbReference type="Proteomes" id="UP000244450">
    <property type="component" value="Unassembled WGS sequence"/>
</dbReference>
<sequence length="208" mass="23900">MQMSATLIIIVLTCVISLIAFYQEGLMEDLAMYPYEVRTRHQYYRFLTNGFVHANWMHLFFNMYSFYWVGQAVESIFAQINSWHYMFPLYYGLGIVIPSIPYFFRHRFDPNRLAVGASGAVSACIFSIVLIEPWSPIWIFFLKMPLILYGVVFLAISAYMANRDSGTGGGIAHGVHFWGAVYGFVFPIILEPSLLSRFIAQLLGPIFR</sequence>
<name>A0A2T7BDX8_9BACT</name>
<protein>
    <submittedName>
        <fullName evidence="9">Rhomboid family intramembrane serine protease</fullName>
    </submittedName>
</protein>
<keyword evidence="9" id="KW-0378">Hydrolase</keyword>
<feature type="transmembrane region" description="Helical" evidence="7">
    <location>
        <begin position="113"/>
        <end position="131"/>
    </location>
</feature>
<comment type="subcellular location">
    <subcellularLocation>
        <location evidence="1">Membrane</location>
        <topology evidence="1">Multi-pass membrane protein</topology>
    </subcellularLocation>
</comment>
<dbReference type="Pfam" id="PF01694">
    <property type="entry name" value="Rhomboid"/>
    <property type="match status" value="1"/>
</dbReference>
<evidence type="ECO:0000256" key="7">
    <source>
        <dbReference type="SAM" id="Phobius"/>
    </source>
</evidence>
<dbReference type="GO" id="GO:0006508">
    <property type="term" value="P:proteolysis"/>
    <property type="evidence" value="ECO:0007669"/>
    <property type="project" value="UniProtKB-KW"/>
</dbReference>
<accession>A0A2T7BDX8</accession>
<keyword evidence="4 7" id="KW-0812">Transmembrane</keyword>
<dbReference type="GO" id="GO:0004252">
    <property type="term" value="F:serine-type endopeptidase activity"/>
    <property type="evidence" value="ECO:0007669"/>
    <property type="project" value="InterPro"/>
</dbReference>
<evidence type="ECO:0000256" key="4">
    <source>
        <dbReference type="ARBA" id="ARBA00022692"/>
    </source>
</evidence>
<feature type="transmembrane region" description="Helical" evidence="7">
    <location>
        <begin position="137"/>
        <end position="159"/>
    </location>
</feature>
<dbReference type="AlphaFoldDB" id="A0A2T7BDX8"/>
<evidence type="ECO:0000313" key="10">
    <source>
        <dbReference type="Proteomes" id="UP000244450"/>
    </source>
</evidence>
<dbReference type="InterPro" id="IPR035952">
    <property type="entry name" value="Rhomboid-like_sf"/>
</dbReference>
<feature type="transmembrane region" description="Helical" evidence="7">
    <location>
        <begin position="87"/>
        <end position="104"/>
    </location>
</feature>
<proteinExistence type="predicted"/>
<feature type="transmembrane region" description="Helical" evidence="7">
    <location>
        <begin position="171"/>
        <end position="190"/>
    </location>
</feature>
<keyword evidence="10" id="KW-1185">Reference proteome</keyword>
<feature type="domain" description="Peptidase S54 rhomboid" evidence="8">
    <location>
        <begin position="41"/>
        <end position="190"/>
    </location>
</feature>
<feature type="transmembrane region" description="Helical" evidence="7">
    <location>
        <begin position="6"/>
        <end position="22"/>
    </location>
</feature>